<organism evidence="1 2">
    <name type="scientific">Alternaria alternata</name>
    <name type="common">Alternaria rot fungus</name>
    <name type="synonym">Torula alternata</name>
    <dbReference type="NCBI Taxonomy" id="5599"/>
    <lineage>
        <taxon>Eukaryota</taxon>
        <taxon>Fungi</taxon>
        <taxon>Dikarya</taxon>
        <taxon>Ascomycota</taxon>
        <taxon>Pezizomycotina</taxon>
        <taxon>Dothideomycetes</taxon>
        <taxon>Pleosporomycetidae</taxon>
        <taxon>Pleosporales</taxon>
        <taxon>Pleosporineae</taxon>
        <taxon>Pleosporaceae</taxon>
        <taxon>Alternaria</taxon>
        <taxon>Alternaria sect. Alternaria</taxon>
        <taxon>Alternaria alternata complex</taxon>
    </lineage>
</organism>
<dbReference type="VEuPathDB" id="FungiDB:CC77DRAFT_248082"/>
<dbReference type="KEGG" id="aalt:CC77DRAFT_248082"/>
<dbReference type="EMBL" id="KV441485">
    <property type="protein sequence ID" value="OAG18013.1"/>
    <property type="molecule type" value="Genomic_DNA"/>
</dbReference>
<dbReference type="AlphaFoldDB" id="A0A177DE44"/>
<evidence type="ECO:0000313" key="2">
    <source>
        <dbReference type="Proteomes" id="UP000077248"/>
    </source>
</evidence>
<protein>
    <submittedName>
        <fullName evidence="1">Uncharacterized protein</fullName>
    </submittedName>
</protein>
<proteinExistence type="predicted"/>
<reference evidence="1 2" key="1">
    <citation type="submission" date="2016-05" db="EMBL/GenBank/DDBJ databases">
        <title>Comparative analysis of secretome profiles of manganese(II)-oxidizing ascomycete fungi.</title>
        <authorList>
            <consortium name="DOE Joint Genome Institute"/>
            <person name="Zeiner C.A."/>
            <person name="Purvine S.O."/>
            <person name="Zink E.M."/>
            <person name="Wu S."/>
            <person name="Pasa-Tolic L."/>
            <person name="Chaput D.L."/>
            <person name="Haridas S."/>
            <person name="Grigoriev I.V."/>
            <person name="Santelli C.M."/>
            <person name="Hansel C.M."/>
        </authorList>
    </citation>
    <scope>NUCLEOTIDE SEQUENCE [LARGE SCALE GENOMIC DNA]</scope>
    <source>
        <strain evidence="1 2">SRC1lrK2f</strain>
    </source>
</reference>
<dbReference type="RefSeq" id="XP_018383434.1">
    <property type="nucleotide sequence ID" value="XM_018530850.1"/>
</dbReference>
<evidence type="ECO:0000313" key="1">
    <source>
        <dbReference type="EMBL" id="OAG18013.1"/>
    </source>
</evidence>
<accession>A0A177DE44</accession>
<sequence>MRRELCCAHDLASVASARFSLKSNERQRDLLTLASSHVDFASSLLPWLPALPNDRPTHDRCAPAACSERQSCIAIPTSSRYSSRCPKQLITSPTLSVHGSPDPGYLHYLHTHTASFLPCLLAQGLSASHIASVGKSSVHPGPSHPPTSSAEVTHAAQITTDLQISHTKSNLVLQMANGRAIPLSSAYHVPRVSRTRL</sequence>
<gene>
    <name evidence="1" type="ORF">CC77DRAFT_248082</name>
</gene>
<name>A0A177DE44_ALTAL</name>
<keyword evidence="2" id="KW-1185">Reference proteome</keyword>
<dbReference type="GeneID" id="29116444"/>
<dbReference type="Proteomes" id="UP000077248">
    <property type="component" value="Unassembled WGS sequence"/>
</dbReference>